<dbReference type="PANTHER" id="PTHR42109">
    <property type="entry name" value="UNPLACED GENOMIC SCAFFOLD UM_SCAF_CONTIG_1.265, WHOLE GENOME SHOTGUN SEQUENCE"/>
    <property type="match status" value="1"/>
</dbReference>
<evidence type="ECO:0000313" key="4">
    <source>
        <dbReference type="Proteomes" id="UP001149165"/>
    </source>
</evidence>
<evidence type="ECO:0000313" key="3">
    <source>
        <dbReference type="EMBL" id="KAJ5116566.1"/>
    </source>
</evidence>
<dbReference type="InterPro" id="IPR056119">
    <property type="entry name" value="DUF7702"/>
</dbReference>
<dbReference type="OrthoDB" id="2560628at2759"/>
<protein>
    <recommendedName>
        <fullName evidence="2">DUF7702 domain-containing protein</fullName>
    </recommendedName>
</protein>
<feature type="transmembrane region" description="Helical" evidence="1">
    <location>
        <begin position="91"/>
        <end position="115"/>
    </location>
</feature>
<feature type="transmembrane region" description="Helical" evidence="1">
    <location>
        <begin position="6"/>
        <end position="24"/>
    </location>
</feature>
<keyword evidence="1" id="KW-0472">Membrane</keyword>
<evidence type="ECO:0000256" key="1">
    <source>
        <dbReference type="SAM" id="Phobius"/>
    </source>
</evidence>
<dbReference type="EMBL" id="JAPQKH010000001">
    <property type="protein sequence ID" value="KAJ5116566.1"/>
    <property type="molecule type" value="Genomic_DNA"/>
</dbReference>
<gene>
    <name evidence="3" type="ORF">N7456_000914</name>
</gene>
<feature type="transmembrane region" description="Helical" evidence="1">
    <location>
        <begin position="208"/>
        <end position="231"/>
    </location>
</feature>
<proteinExistence type="predicted"/>
<reference evidence="3" key="2">
    <citation type="journal article" date="2023" name="IMA Fungus">
        <title>Comparative genomic study of the Penicillium genus elucidates a diverse pangenome and 15 lateral gene transfer events.</title>
        <authorList>
            <person name="Petersen C."/>
            <person name="Sorensen T."/>
            <person name="Nielsen M.R."/>
            <person name="Sondergaard T.E."/>
            <person name="Sorensen J.L."/>
            <person name="Fitzpatrick D.A."/>
            <person name="Frisvad J.C."/>
            <person name="Nielsen K.L."/>
        </authorList>
    </citation>
    <scope>NUCLEOTIDE SEQUENCE</scope>
    <source>
        <strain evidence="3">IBT 30069</strain>
    </source>
</reference>
<organism evidence="3 4">
    <name type="scientific">Penicillium angulare</name>
    <dbReference type="NCBI Taxonomy" id="116970"/>
    <lineage>
        <taxon>Eukaryota</taxon>
        <taxon>Fungi</taxon>
        <taxon>Dikarya</taxon>
        <taxon>Ascomycota</taxon>
        <taxon>Pezizomycotina</taxon>
        <taxon>Eurotiomycetes</taxon>
        <taxon>Eurotiomycetidae</taxon>
        <taxon>Eurotiales</taxon>
        <taxon>Aspergillaceae</taxon>
        <taxon>Penicillium</taxon>
    </lineage>
</organism>
<feature type="transmembrane region" description="Helical" evidence="1">
    <location>
        <begin position="58"/>
        <end position="79"/>
    </location>
</feature>
<feature type="domain" description="DUF7702" evidence="2">
    <location>
        <begin position="2"/>
        <end position="234"/>
    </location>
</feature>
<dbReference type="Proteomes" id="UP001149165">
    <property type="component" value="Unassembled WGS sequence"/>
</dbReference>
<keyword evidence="1" id="KW-1133">Transmembrane helix</keyword>
<feature type="transmembrane region" description="Helical" evidence="1">
    <location>
        <begin position="135"/>
        <end position="156"/>
    </location>
</feature>
<reference evidence="3" key="1">
    <citation type="submission" date="2022-11" db="EMBL/GenBank/DDBJ databases">
        <authorList>
            <person name="Petersen C."/>
        </authorList>
    </citation>
    <scope>NUCLEOTIDE SEQUENCE</scope>
    <source>
        <strain evidence="3">IBT 30069</strain>
    </source>
</reference>
<feature type="transmembrane region" description="Helical" evidence="1">
    <location>
        <begin position="177"/>
        <end position="196"/>
    </location>
</feature>
<dbReference type="PANTHER" id="PTHR42109:SF3">
    <property type="entry name" value="INTEGRAL MEMBRANE PROTEIN (AFU_ORTHOLOGUE AFUA_5G00100)"/>
    <property type="match status" value="1"/>
</dbReference>
<evidence type="ECO:0000259" key="2">
    <source>
        <dbReference type="Pfam" id="PF24800"/>
    </source>
</evidence>
<dbReference type="Pfam" id="PF24800">
    <property type="entry name" value="DUF7702"/>
    <property type="match status" value="1"/>
</dbReference>
<dbReference type="AlphaFoldDB" id="A0A9W9KSS3"/>
<comment type="caution">
    <text evidence="3">The sequence shown here is derived from an EMBL/GenBank/DDBJ whole genome shotgun (WGS) entry which is preliminary data.</text>
</comment>
<accession>A0A9W9KSS3</accession>
<feature type="transmembrane region" description="Helical" evidence="1">
    <location>
        <begin position="31"/>
        <end position="52"/>
    </location>
</feature>
<sequence length="263" mass="28560">MNGIFIADVIVYLILLPVANYLFIKHRWTGFLAWYFVNLFCLARIAGGALGVHDSSSMTANIIQSVGITPLILAADGLTHEARAFRFKNRSSLLSWSVVSTTTIALAAAMILSVTGSLNIFEGHGSSLDLIKWKVGSGVTVLVWASQVLWAVINLVRKGKGYGAGHPESTLLLQGTLGALVFIGIRVIYTLVAVLTQNKDLSPITGTMAVRVVLMFLPECAATLIFVFVGLKTRHIRDIKKKVHYESAPSDEPHEAVVPKFNV</sequence>
<keyword evidence="4" id="KW-1185">Reference proteome</keyword>
<name>A0A9W9KSS3_9EURO</name>
<keyword evidence="1" id="KW-0812">Transmembrane</keyword>